<evidence type="ECO:0000256" key="3">
    <source>
        <dbReference type="ARBA" id="ARBA00022771"/>
    </source>
</evidence>
<accession>A0A8E2EUK1</accession>
<dbReference type="GO" id="GO:0008270">
    <property type="term" value="F:zinc ion binding"/>
    <property type="evidence" value="ECO:0007669"/>
    <property type="project" value="UniProtKB-KW"/>
</dbReference>
<feature type="compositionally biased region" description="Basic and acidic residues" evidence="6">
    <location>
        <begin position="175"/>
        <end position="197"/>
    </location>
</feature>
<feature type="region of interest" description="Disordered" evidence="6">
    <location>
        <begin position="1"/>
        <end position="109"/>
    </location>
</feature>
<feature type="compositionally biased region" description="Basic and acidic residues" evidence="6">
    <location>
        <begin position="223"/>
        <end position="237"/>
    </location>
</feature>
<dbReference type="GO" id="GO:0003676">
    <property type="term" value="F:nucleic acid binding"/>
    <property type="evidence" value="ECO:0007669"/>
    <property type="project" value="InterPro"/>
</dbReference>
<dbReference type="GO" id="GO:0033260">
    <property type="term" value="P:nuclear DNA replication"/>
    <property type="evidence" value="ECO:0007669"/>
    <property type="project" value="TreeGrafter"/>
</dbReference>
<feature type="compositionally biased region" description="Acidic residues" evidence="6">
    <location>
        <begin position="252"/>
        <end position="267"/>
    </location>
</feature>
<dbReference type="InterPro" id="IPR040050">
    <property type="entry name" value="ZNF830-like"/>
</dbReference>
<name>A0A8E2EUK1_9PEZI</name>
<comment type="subcellular location">
    <subcellularLocation>
        <location evidence="1">Nucleus</location>
    </subcellularLocation>
</comment>
<dbReference type="OrthoDB" id="77607at2759"/>
<keyword evidence="2" id="KW-0479">Metal-binding</keyword>
<evidence type="ECO:0000256" key="5">
    <source>
        <dbReference type="ARBA" id="ARBA00023242"/>
    </source>
</evidence>
<keyword evidence="5" id="KW-0539">Nucleus</keyword>
<dbReference type="Proteomes" id="UP000250140">
    <property type="component" value="Unassembled WGS sequence"/>
</dbReference>
<feature type="compositionally biased region" description="Basic and acidic residues" evidence="6">
    <location>
        <begin position="39"/>
        <end position="54"/>
    </location>
</feature>
<protein>
    <submittedName>
        <fullName evidence="7">Uncharacterized protein</fullName>
    </submittedName>
</protein>
<reference evidence="7 8" key="1">
    <citation type="journal article" date="2016" name="Nat. Commun.">
        <title>Ectomycorrhizal ecology is imprinted in the genome of the dominant symbiotic fungus Cenococcum geophilum.</title>
        <authorList>
            <consortium name="DOE Joint Genome Institute"/>
            <person name="Peter M."/>
            <person name="Kohler A."/>
            <person name="Ohm R.A."/>
            <person name="Kuo A."/>
            <person name="Krutzmann J."/>
            <person name="Morin E."/>
            <person name="Arend M."/>
            <person name="Barry K.W."/>
            <person name="Binder M."/>
            <person name="Choi C."/>
            <person name="Clum A."/>
            <person name="Copeland A."/>
            <person name="Grisel N."/>
            <person name="Haridas S."/>
            <person name="Kipfer T."/>
            <person name="LaButti K."/>
            <person name="Lindquist E."/>
            <person name="Lipzen A."/>
            <person name="Maire R."/>
            <person name="Meier B."/>
            <person name="Mihaltcheva S."/>
            <person name="Molinier V."/>
            <person name="Murat C."/>
            <person name="Poggeler S."/>
            <person name="Quandt C.A."/>
            <person name="Sperisen C."/>
            <person name="Tritt A."/>
            <person name="Tisserant E."/>
            <person name="Crous P.W."/>
            <person name="Henrissat B."/>
            <person name="Nehls U."/>
            <person name="Egli S."/>
            <person name="Spatafora J.W."/>
            <person name="Grigoriev I.V."/>
            <person name="Martin F.M."/>
        </authorList>
    </citation>
    <scope>NUCLEOTIDE SEQUENCE [LARGE SCALE GENOMIC DNA]</scope>
    <source>
        <strain evidence="7 8">CBS 207.34</strain>
    </source>
</reference>
<keyword evidence="3" id="KW-0863">Zinc-finger</keyword>
<gene>
    <name evidence="7" type="ORF">AOQ84DRAFT_391432</name>
</gene>
<evidence type="ECO:0000313" key="8">
    <source>
        <dbReference type="Proteomes" id="UP000250140"/>
    </source>
</evidence>
<keyword evidence="8" id="KW-1185">Reference proteome</keyword>
<feature type="compositionally biased region" description="Basic and acidic residues" evidence="6">
    <location>
        <begin position="1"/>
        <end position="14"/>
    </location>
</feature>
<dbReference type="EMBL" id="KV750465">
    <property type="protein sequence ID" value="OCL04618.1"/>
    <property type="molecule type" value="Genomic_DNA"/>
</dbReference>
<evidence type="ECO:0000313" key="7">
    <source>
        <dbReference type="EMBL" id="OCL04618.1"/>
    </source>
</evidence>
<dbReference type="GO" id="GO:0044773">
    <property type="term" value="P:mitotic DNA damage checkpoint signaling"/>
    <property type="evidence" value="ECO:0007669"/>
    <property type="project" value="TreeGrafter"/>
</dbReference>
<evidence type="ECO:0000256" key="1">
    <source>
        <dbReference type="ARBA" id="ARBA00004123"/>
    </source>
</evidence>
<feature type="region of interest" description="Disordered" evidence="6">
    <location>
        <begin position="223"/>
        <end position="275"/>
    </location>
</feature>
<dbReference type="PANTHER" id="PTHR13278">
    <property type="entry name" value="ZINC FINGER PROTEIN 830"/>
    <property type="match status" value="1"/>
</dbReference>
<proteinExistence type="predicted"/>
<sequence>MADVRSMLRRERAARQQNAKPVKLSAAPASAPTGRKRKAPDDDLGERKRTKAEQSKTVPAGFFDGDVSRAKEVQDGPLQDTHAALEEEGTTADAQQQPADATPPTEVSSSLPARFFDASAQLRPATTDEVDEEEWAAFERDVATPPPEQHVVPALTAAATIEAAPMSAAELAAQARDDQNAQRGRRDAEIEAEKEDAVRHLEEEFDEMEELEARVRRLREKREALRKSREQEQEKAMDVVYTVEAAPQPQDDNAEDESDDDYDEDEWDNWRFRAP</sequence>
<organism evidence="7 8">
    <name type="scientific">Glonium stellatum</name>
    <dbReference type="NCBI Taxonomy" id="574774"/>
    <lineage>
        <taxon>Eukaryota</taxon>
        <taxon>Fungi</taxon>
        <taxon>Dikarya</taxon>
        <taxon>Ascomycota</taxon>
        <taxon>Pezizomycotina</taxon>
        <taxon>Dothideomycetes</taxon>
        <taxon>Pleosporomycetidae</taxon>
        <taxon>Gloniales</taxon>
        <taxon>Gloniaceae</taxon>
        <taxon>Glonium</taxon>
    </lineage>
</organism>
<evidence type="ECO:0000256" key="6">
    <source>
        <dbReference type="SAM" id="MobiDB-lite"/>
    </source>
</evidence>
<dbReference type="PANTHER" id="PTHR13278:SF0">
    <property type="entry name" value="ZINC FINGER PROTEIN 830"/>
    <property type="match status" value="1"/>
</dbReference>
<dbReference type="AlphaFoldDB" id="A0A8E2EUK1"/>
<feature type="compositionally biased region" description="Low complexity" evidence="6">
    <location>
        <begin position="91"/>
        <end position="105"/>
    </location>
</feature>
<dbReference type="GO" id="GO:0033314">
    <property type="term" value="P:mitotic DNA replication checkpoint signaling"/>
    <property type="evidence" value="ECO:0007669"/>
    <property type="project" value="TreeGrafter"/>
</dbReference>
<feature type="region of interest" description="Disordered" evidence="6">
    <location>
        <begin position="169"/>
        <end position="197"/>
    </location>
</feature>
<evidence type="ECO:0000256" key="2">
    <source>
        <dbReference type="ARBA" id="ARBA00022723"/>
    </source>
</evidence>
<dbReference type="GO" id="GO:0005681">
    <property type="term" value="C:spliceosomal complex"/>
    <property type="evidence" value="ECO:0007669"/>
    <property type="project" value="InterPro"/>
</dbReference>
<keyword evidence="4" id="KW-0862">Zinc</keyword>
<evidence type="ECO:0000256" key="4">
    <source>
        <dbReference type="ARBA" id="ARBA00022833"/>
    </source>
</evidence>